<dbReference type="AlphaFoldDB" id="I3SEM6"/>
<proteinExistence type="evidence at transcript level"/>
<sequence>MPFSKSPVFHRLLSRMQHKLSQTFLVV</sequence>
<name>I3SEM6_LOTJA</name>
<reference evidence="1" key="1">
    <citation type="submission" date="2012-05" db="EMBL/GenBank/DDBJ databases">
        <authorList>
            <person name="Krishnakumar V."/>
            <person name="Cheung F."/>
            <person name="Xiao Y."/>
            <person name="Chan A."/>
            <person name="Moskal W.A."/>
            <person name="Town C.D."/>
        </authorList>
    </citation>
    <scope>NUCLEOTIDE SEQUENCE</scope>
</reference>
<evidence type="ECO:0000313" key="1">
    <source>
        <dbReference type="EMBL" id="AFK38718.1"/>
    </source>
</evidence>
<accession>I3SEM6</accession>
<dbReference type="EMBL" id="BT138923">
    <property type="protein sequence ID" value="AFK38718.1"/>
    <property type="molecule type" value="mRNA"/>
</dbReference>
<protein>
    <submittedName>
        <fullName evidence="1">Uncharacterized protein</fullName>
    </submittedName>
</protein>
<organism evidence="1">
    <name type="scientific">Lotus japonicus</name>
    <name type="common">Lotus corniculatus var. japonicus</name>
    <dbReference type="NCBI Taxonomy" id="34305"/>
    <lineage>
        <taxon>Eukaryota</taxon>
        <taxon>Viridiplantae</taxon>
        <taxon>Streptophyta</taxon>
        <taxon>Embryophyta</taxon>
        <taxon>Tracheophyta</taxon>
        <taxon>Spermatophyta</taxon>
        <taxon>Magnoliopsida</taxon>
        <taxon>eudicotyledons</taxon>
        <taxon>Gunneridae</taxon>
        <taxon>Pentapetalae</taxon>
        <taxon>rosids</taxon>
        <taxon>fabids</taxon>
        <taxon>Fabales</taxon>
        <taxon>Fabaceae</taxon>
        <taxon>Papilionoideae</taxon>
        <taxon>50 kb inversion clade</taxon>
        <taxon>NPAAA clade</taxon>
        <taxon>Hologalegina</taxon>
        <taxon>robinioid clade</taxon>
        <taxon>Loteae</taxon>
        <taxon>Lotus</taxon>
    </lineage>
</organism>